<comment type="caution">
    <text evidence="2">The sequence shown here is derived from an EMBL/GenBank/DDBJ whole genome shotgun (WGS) entry which is preliminary data.</text>
</comment>
<dbReference type="EMBL" id="BLXT01007055">
    <property type="protein sequence ID" value="GFO36412.1"/>
    <property type="molecule type" value="Genomic_DNA"/>
</dbReference>
<gene>
    <name evidence="2" type="ORF">PoB_006291700</name>
</gene>
<evidence type="ECO:0000313" key="2">
    <source>
        <dbReference type="EMBL" id="GFO36412.1"/>
    </source>
</evidence>
<organism evidence="2 3">
    <name type="scientific">Plakobranchus ocellatus</name>
    <dbReference type="NCBI Taxonomy" id="259542"/>
    <lineage>
        <taxon>Eukaryota</taxon>
        <taxon>Metazoa</taxon>
        <taxon>Spiralia</taxon>
        <taxon>Lophotrochozoa</taxon>
        <taxon>Mollusca</taxon>
        <taxon>Gastropoda</taxon>
        <taxon>Heterobranchia</taxon>
        <taxon>Euthyneura</taxon>
        <taxon>Panpulmonata</taxon>
        <taxon>Sacoglossa</taxon>
        <taxon>Placobranchoidea</taxon>
        <taxon>Plakobranchidae</taxon>
        <taxon>Plakobranchus</taxon>
    </lineage>
</organism>
<reference evidence="2 3" key="1">
    <citation type="journal article" date="2021" name="Elife">
        <title>Chloroplast acquisition without the gene transfer in kleptoplastic sea slugs, Plakobranchus ocellatus.</title>
        <authorList>
            <person name="Maeda T."/>
            <person name="Takahashi S."/>
            <person name="Yoshida T."/>
            <person name="Shimamura S."/>
            <person name="Takaki Y."/>
            <person name="Nagai Y."/>
            <person name="Toyoda A."/>
            <person name="Suzuki Y."/>
            <person name="Arimoto A."/>
            <person name="Ishii H."/>
            <person name="Satoh N."/>
            <person name="Nishiyama T."/>
            <person name="Hasebe M."/>
            <person name="Maruyama T."/>
            <person name="Minagawa J."/>
            <person name="Obokata J."/>
            <person name="Shigenobu S."/>
        </authorList>
    </citation>
    <scope>NUCLEOTIDE SEQUENCE [LARGE SCALE GENOMIC DNA]</scope>
</reference>
<protein>
    <submittedName>
        <fullName evidence="2">Uncharacterized protein</fullName>
    </submittedName>
</protein>
<keyword evidence="3" id="KW-1185">Reference proteome</keyword>
<sequence>MGCIGECSGEDIRKPASESMEEYAGEDTIVYHKEDTRESVKEGVGGIVVSEHALRSVGTLLSPVRAPPPTTLPDGSLTT</sequence>
<name>A0AAV4CWX2_9GAST</name>
<evidence type="ECO:0000313" key="3">
    <source>
        <dbReference type="Proteomes" id="UP000735302"/>
    </source>
</evidence>
<evidence type="ECO:0000256" key="1">
    <source>
        <dbReference type="SAM" id="MobiDB-lite"/>
    </source>
</evidence>
<proteinExistence type="predicted"/>
<dbReference type="AlphaFoldDB" id="A0AAV4CWX2"/>
<accession>A0AAV4CWX2</accession>
<dbReference type="Proteomes" id="UP000735302">
    <property type="component" value="Unassembled WGS sequence"/>
</dbReference>
<feature type="region of interest" description="Disordered" evidence="1">
    <location>
        <begin position="1"/>
        <end position="24"/>
    </location>
</feature>
<feature type="region of interest" description="Disordered" evidence="1">
    <location>
        <begin position="60"/>
        <end position="79"/>
    </location>
</feature>